<dbReference type="NCBIfam" id="NF033529">
    <property type="entry name" value="transpos_ISLre2"/>
    <property type="match status" value="1"/>
</dbReference>
<evidence type="ECO:0000313" key="3">
    <source>
        <dbReference type="Proteomes" id="UP000214649"/>
    </source>
</evidence>
<name>A0A239RAS8_STREI</name>
<sequence>MDFNERELFKKFQLDNINTFKKYLQDYDASVAASMRAAGYKLKNQSSRTVLFTFGEVTITRNRWYKNGKCKIPVDEKLGLKPYERISSELLYQIIYLSTLLPYRKIEEVFELLLQSLVSKDTVQKAVKLATKILKEKADYKKIKEESSIQKIKAPKIYLEGDGVMLKTTDRNNDFQSTDFSHFVVHTGSYKESSKRTCLKNKKEFISQHNSKAREQVLDYLFNHFEITDQTVLICNSDGGRGYSPQLFQEIGKALGIKKIEYFLDAYHVNDRIKQLFSRFSNELTEKAFEALKNHSRKKLEILFDTAESLLENQDEIDEFNNQKKKFLRQFPFMKSPKLRNIDVDSIGIMESQHRKITYRMKNRGMYWSRTGAETMSKLIICNAENNLRNLILGDWRKDYEKINIHHGSADQWVRNTKRKGFWRPEIELKNTNIRNRVRSIKKY</sequence>
<reference evidence="2 3" key="1">
    <citation type="submission" date="2017-07" db="EMBL/GenBank/DDBJ databases">
        <authorList>
            <person name="Sun Z.S."/>
            <person name="Albrecht U."/>
            <person name="Echele G."/>
            <person name="Lee C.C."/>
        </authorList>
    </citation>
    <scope>NUCLEOTIDE SEQUENCE [LARGE SCALE GENOMIC DNA]</scope>
    <source>
        <strain evidence="2 3">AR3</strain>
    </source>
</reference>
<dbReference type="InterPro" id="IPR009620">
    <property type="entry name" value="UPF0236"/>
</dbReference>
<organism evidence="2 3">
    <name type="scientific">Streptococcus equinus</name>
    <name type="common">Streptococcus bovis</name>
    <dbReference type="NCBI Taxonomy" id="1335"/>
    <lineage>
        <taxon>Bacteria</taxon>
        <taxon>Bacillati</taxon>
        <taxon>Bacillota</taxon>
        <taxon>Bacilli</taxon>
        <taxon>Lactobacillales</taxon>
        <taxon>Streptococcaceae</taxon>
        <taxon>Streptococcus</taxon>
    </lineage>
</organism>
<dbReference type="AlphaFoldDB" id="A0A239RAS8"/>
<comment type="similarity">
    <text evidence="1">Belongs to the UPF0236 family.</text>
</comment>
<evidence type="ECO:0000256" key="1">
    <source>
        <dbReference type="ARBA" id="ARBA00006539"/>
    </source>
</evidence>
<proteinExistence type="inferred from homology"/>
<dbReference type="RefSeq" id="WP_094140440.1">
    <property type="nucleotide sequence ID" value="NZ_FZRA01000002.1"/>
</dbReference>
<protein>
    <submittedName>
        <fullName evidence="2">Uncharacterized protein family (UPF0236)</fullName>
    </submittedName>
</protein>
<dbReference type="Pfam" id="PF06782">
    <property type="entry name" value="UPF0236"/>
    <property type="match status" value="1"/>
</dbReference>
<accession>A0A239RAS8</accession>
<dbReference type="Proteomes" id="UP000214649">
    <property type="component" value="Unassembled WGS sequence"/>
</dbReference>
<gene>
    <name evidence="2" type="ORF">SAMN05216470_0696</name>
</gene>
<dbReference type="EMBL" id="FZRA01000002">
    <property type="protein sequence ID" value="SNU07265.1"/>
    <property type="molecule type" value="Genomic_DNA"/>
</dbReference>
<evidence type="ECO:0000313" key="2">
    <source>
        <dbReference type="EMBL" id="SNU07265.1"/>
    </source>
</evidence>